<keyword evidence="4 6" id="KW-0378">Hydrolase</keyword>
<feature type="chain" id="PRO_5044968474" description="Carboxypeptidase" evidence="6">
    <location>
        <begin position="17"/>
        <end position="577"/>
    </location>
</feature>
<gene>
    <name evidence="8" type="ORF">HDK90DRAFT_182990</name>
</gene>
<feature type="region of interest" description="Disordered" evidence="7">
    <location>
        <begin position="552"/>
        <end position="577"/>
    </location>
</feature>
<sequence length="577" mass="64179">MKHFCALGLLSSFVAASSPGLGANSDAFKLFQRAESYNKPVPFEDVRSPAQVEYLQKRQSRFRTPASEKFVVDGRAIPDVPFDVGESYAGLLPISDDPNESRKLFFWFFPSTNPAAGSEVTAWFNGGPGCSSLLGLLRENGPFTWQDGTYAPTQNPYTWVNLTNMVWIEQPVGVGYTQGKPNITDEEGVGEQLAGFWKQFIDTFDLKGAKVYLTGESYAGFYVPYIADEFISRNDKDYYNLAGVAINDPIIGSSTAQQAGKFRSLIIQRMANVVLEVDLRSVPAAPFMNYWQELFYLNGSTMEKVNSAADQCGFTDLFNKFLTFPPPDEDFPDIFDPANLKNKTCDVFSQIIEAVKEVNPCFDIYHITTTCPTPYSILGKVNRDDYQPPGLQIFFNRTDVQRAINAPVGTNWTQCSQKPVFAGNGSDLTQSPAQDGTLRRVIEATNNTIIGSGNLDFILPTNGTLLAIQNTTWNGKRGFQEYPGRIFYSPYHPEYNKGWQSGSGEVGFWGQERGLTFYQVQLAGHELPGYAGGPAYRVIEYMLGRVKSLDEQSNFSTQPNANFTGQRGPGTRKRNEL</sequence>
<name>A0ABR1YXC2_9PEZI</name>
<evidence type="ECO:0000256" key="3">
    <source>
        <dbReference type="ARBA" id="ARBA00022670"/>
    </source>
</evidence>
<dbReference type="EMBL" id="JBBWRZ010000003">
    <property type="protein sequence ID" value="KAK8240407.1"/>
    <property type="molecule type" value="Genomic_DNA"/>
</dbReference>
<dbReference type="Pfam" id="PF00450">
    <property type="entry name" value="Peptidase_S10"/>
    <property type="match status" value="1"/>
</dbReference>
<evidence type="ECO:0000256" key="4">
    <source>
        <dbReference type="ARBA" id="ARBA00022801"/>
    </source>
</evidence>
<evidence type="ECO:0000256" key="6">
    <source>
        <dbReference type="RuleBase" id="RU361156"/>
    </source>
</evidence>
<dbReference type="InterPro" id="IPR001563">
    <property type="entry name" value="Peptidase_S10"/>
</dbReference>
<dbReference type="Proteomes" id="UP001492380">
    <property type="component" value="Unassembled WGS sequence"/>
</dbReference>
<dbReference type="PRINTS" id="PR00724">
    <property type="entry name" value="CRBOXYPTASEC"/>
</dbReference>
<evidence type="ECO:0000256" key="7">
    <source>
        <dbReference type="SAM" id="MobiDB-lite"/>
    </source>
</evidence>
<feature type="signal peptide" evidence="6">
    <location>
        <begin position="1"/>
        <end position="16"/>
    </location>
</feature>
<accession>A0ABR1YXC2</accession>
<evidence type="ECO:0000313" key="9">
    <source>
        <dbReference type="Proteomes" id="UP001492380"/>
    </source>
</evidence>
<evidence type="ECO:0000256" key="5">
    <source>
        <dbReference type="ARBA" id="ARBA00023180"/>
    </source>
</evidence>
<dbReference type="InterPro" id="IPR029058">
    <property type="entry name" value="AB_hydrolase_fold"/>
</dbReference>
<keyword evidence="2 6" id="KW-0121">Carboxypeptidase</keyword>
<evidence type="ECO:0000256" key="2">
    <source>
        <dbReference type="ARBA" id="ARBA00022645"/>
    </source>
</evidence>
<protein>
    <recommendedName>
        <fullName evidence="6">Carboxypeptidase</fullName>
        <ecNumber evidence="6">3.4.16.-</ecNumber>
    </recommendedName>
</protein>
<keyword evidence="9" id="KW-1185">Reference proteome</keyword>
<dbReference type="PANTHER" id="PTHR11802:SF479">
    <property type="entry name" value="CARBOXYPEPTIDASE"/>
    <property type="match status" value="1"/>
</dbReference>
<keyword evidence="5" id="KW-0325">Glycoprotein</keyword>
<keyword evidence="3 6" id="KW-0645">Protease</keyword>
<dbReference type="GO" id="GO:0016787">
    <property type="term" value="F:hydrolase activity"/>
    <property type="evidence" value="ECO:0007669"/>
    <property type="project" value="UniProtKB-KW"/>
</dbReference>
<dbReference type="PANTHER" id="PTHR11802">
    <property type="entry name" value="SERINE PROTEASE FAMILY S10 SERINE CARBOXYPEPTIDASE"/>
    <property type="match status" value="1"/>
</dbReference>
<dbReference type="EC" id="3.4.16.-" evidence="6"/>
<dbReference type="SUPFAM" id="SSF53474">
    <property type="entry name" value="alpha/beta-Hydrolases"/>
    <property type="match status" value="1"/>
</dbReference>
<evidence type="ECO:0000256" key="1">
    <source>
        <dbReference type="ARBA" id="ARBA00009431"/>
    </source>
</evidence>
<dbReference type="PROSITE" id="PS00131">
    <property type="entry name" value="CARBOXYPEPT_SER_SER"/>
    <property type="match status" value="1"/>
</dbReference>
<proteinExistence type="inferred from homology"/>
<dbReference type="Gene3D" id="3.40.50.1820">
    <property type="entry name" value="alpha/beta hydrolase"/>
    <property type="match status" value="1"/>
</dbReference>
<keyword evidence="6" id="KW-0732">Signal</keyword>
<comment type="caution">
    <text evidence="8">The sequence shown here is derived from an EMBL/GenBank/DDBJ whole genome shotgun (WGS) entry which is preliminary data.</text>
</comment>
<comment type="similarity">
    <text evidence="1 6">Belongs to the peptidase S10 family.</text>
</comment>
<evidence type="ECO:0000313" key="8">
    <source>
        <dbReference type="EMBL" id="KAK8240407.1"/>
    </source>
</evidence>
<organism evidence="8 9">
    <name type="scientific">Phyllosticta capitalensis</name>
    <dbReference type="NCBI Taxonomy" id="121624"/>
    <lineage>
        <taxon>Eukaryota</taxon>
        <taxon>Fungi</taxon>
        <taxon>Dikarya</taxon>
        <taxon>Ascomycota</taxon>
        <taxon>Pezizomycotina</taxon>
        <taxon>Dothideomycetes</taxon>
        <taxon>Dothideomycetes incertae sedis</taxon>
        <taxon>Botryosphaeriales</taxon>
        <taxon>Phyllostictaceae</taxon>
        <taxon>Phyllosticta</taxon>
    </lineage>
</organism>
<reference evidence="8 9" key="1">
    <citation type="submission" date="2024-04" db="EMBL/GenBank/DDBJ databases">
        <title>Phyllosticta paracitricarpa is synonymous to the EU quarantine fungus P. citricarpa based on phylogenomic analyses.</title>
        <authorList>
            <consortium name="Lawrence Berkeley National Laboratory"/>
            <person name="Van Ingen-Buijs V.A."/>
            <person name="Van Westerhoven A.C."/>
            <person name="Haridas S."/>
            <person name="Skiadas P."/>
            <person name="Martin F."/>
            <person name="Groenewald J.Z."/>
            <person name="Crous P.W."/>
            <person name="Seidl M.F."/>
        </authorList>
    </citation>
    <scope>NUCLEOTIDE SEQUENCE [LARGE SCALE GENOMIC DNA]</scope>
    <source>
        <strain evidence="8 9">CBS 123374</strain>
    </source>
</reference>
<feature type="compositionally biased region" description="Polar residues" evidence="7">
    <location>
        <begin position="552"/>
        <end position="565"/>
    </location>
</feature>
<dbReference type="InterPro" id="IPR018202">
    <property type="entry name" value="Ser_caboxypep_ser_AS"/>
</dbReference>